<dbReference type="Pfam" id="PF01081">
    <property type="entry name" value="Aldolase"/>
    <property type="match status" value="1"/>
</dbReference>
<comment type="similarity">
    <text evidence="2">Belongs to the KHG/KDPG aldolase family.</text>
</comment>
<keyword evidence="7" id="KW-1185">Reference proteome</keyword>
<dbReference type="AlphaFoldDB" id="A0A2K9EEJ3"/>
<dbReference type="InterPro" id="IPR013785">
    <property type="entry name" value="Aldolase_TIM"/>
</dbReference>
<name>A0A2K9EEJ3_9RHOB</name>
<evidence type="ECO:0000256" key="1">
    <source>
        <dbReference type="ARBA" id="ARBA00004761"/>
    </source>
</evidence>
<dbReference type="Gene3D" id="3.20.20.70">
    <property type="entry name" value="Aldolase class I"/>
    <property type="match status" value="1"/>
</dbReference>
<dbReference type="Proteomes" id="UP000233742">
    <property type="component" value="Chromosome"/>
</dbReference>
<evidence type="ECO:0000256" key="5">
    <source>
        <dbReference type="ARBA" id="ARBA00023277"/>
    </source>
</evidence>
<organism evidence="6 7">
    <name type="scientific">Paracoccus tegillarcae</name>
    <dbReference type="NCBI Taxonomy" id="1529068"/>
    <lineage>
        <taxon>Bacteria</taxon>
        <taxon>Pseudomonadati</taxon>
        <taxon>Pseudomonadota</taxon>
        <taxon>Alphaproteobacteria</taxon>
        <taxon>Rhodobacterales</taxon>
        <taxon>Paracoccaceae</taxon>
        <taxon>Paracoccus</taxon>
    </lineage>
</organism>
<dbReference type="SUPFAM" id="SSF51569">
    <property type="entry name" value="Aldolase"/>
    <property type="match status" value="1"/>
</dbReference>
<dbReference type="PANTHER" id="PTHR30246">
    <property type="entry name" value="2-KETO-3-DEOXY-6-PHOSPHOGLUCONATE ALDOLASE"/>
    <property type="match status" value="1"/>
</dbReference>
<keyword evidence="5" id="KW-0119">Carbohydrate metabolism</keyword>
<evidence type="ECO:0000256" key="2">
    <source>
        <dbReference type="ARBA" id="ARBA00006906"/>
    </source>
</evidence>
<sequence>MSEANPKGRAIVAILRGITPDEALPVTEALIAAGITRIEVPLNSPDPLASIAAMQKAHGDRALIGAGTVLTPSQVVAVGSTGARLIVSPNCDPAVIAATKSADMLSYPGVMTPTEAFAALRAGADALKLFPGELIGPHGLRAMRAVLPGDVPVFAVGGVTAQNMADWCAAGATGFGIGSALYKPGDSSATVAEKAARLVAAHDAALQ</sequence>
<dbReference type="EMBL" id="CP025408">
    <property type="protein sequence ID" value="AUH32739.1"/>
    <property type="molecule type" value="Genomic_DNA"/>
</dbReference>
<comment type="subunit">
    <text evidence="3">Homotrimer.</text>
</comment>
<dbReference type="EC" id="4.1.2.21" evidence="6"/>
<evidence type="ECO:0000256" key="3">
    <source>
        <dbReference type="ARBA" id="ARBA00011233"/>
    </source>
</evidence>
<gene>
    <name evidence="6" type="ORF">CUV01_04510</name>
</gene>
<accession>A0A2K9EEJ3</accession>
<evidence type="ECO:0000313" key="6">
    <source>
        <dbReference type="EMBL" id="AUH32739.1"/>
    </source>
</evidence>
<comment type="pathway">
    <text evidence="1">Carbohydrate acid metabolism.</text>
</comment>
<dbReference type="OrthoDB" id="7204076at2"/>
<dbReference type="InterPro" id="IPR000887">
    <property type="entry name" value="Aldlse_KDPG_KHG"/>
</dbReference>
<dbReference type="GO" id="GO:0008674">
    <property type="term" value="F:2-dehydro-3-deoxy-6-phosphogalactonate aldolase activity"/>
    <property type="evidence" value="ECO:0007669"/>
    <property type="project" value="UniProtKB-EC"/>
</dbReference>
<reference evidence="6 7" key="1">
    <citation type="submission" date="2017-12" db="EMBL/GenBank/DDBJ databases">
        <authorList>
            <person name="Hurst M.R.H."/>
        </authorList>
    </citation>
    <scope>NUCLEOTIDE SEQUENCE [LARGE SCALE GENOMIC DNA]</scope>
    <source>
        <strain evidence="6 7">BM15</strain>
    </source>
</reference>
<evidence type="ECO:0000313" key="7">
    <source>
        <dbReference type="Proteomes" id="UP000233742"/>
    </source>
</evidence>
<proteinExistence type="inferred from homology"/>
<dbReference type="RefSeq" id="WP_101459413.1">
    <property type="nucleotide sequence ID" value="NZ_CP025408.1"/>
</dbReference>
<dbReference type="NCBIfam" id="NF006600">
    <property type="entry name" value="PRK09140.1"/>
    <property type="match status" value="1"/>
</dbReference>
<keyword evidence="4 6" id="KW-0456">Lyase</keyword>
<dbReference type="CDD" id="cd00452">
    <property type="entry name" value="KDPG_aldolase"/>
    <property type="match status" value="1"/>
</dbReference>
<dbReference type="PANTHER" id="PTHR30246:SF1">
    <property type="entry name" value="2-DEHYDRO-3-DEOXY-6-PHOSPHOGALACTONATE ALDOLASE-RELATED"/>
    <property type="match status" value="1"/>
</dbReference>
<dbReference type="KEGG" id="paro:CUV01_04510"/>
<evidence type="ECO:0000256" key="4">
    <source>
        <dbReference type="ARBA" id="ARBA00023239"/>
    </source>
</evidence>
<protein>
    <submittedName>
        <fullName evidence="6">2-dehydro-3-deoxy-6-phosphogalactonate aldolase</fullName>
        <ecNumber evidence="6">4.1.2.21</ecNumber>
    </submittedName>
</protein>